<dbReference type="Pfam" id="PF10573">
    <property type="entry name" value="UPF0561"/>
    <property type="match status" value="1"/>
</dbReference>
<feature type="region of interest" description="Disordered" evidence="2">
    <location>
        <begin position="39"/>
        <end position="66"/>
    </location>
</feature>
<name>A0A7K9LGQ7_9PASS</name>
<comment type="caution">
    <text evidence="3">The sequence shown here is derived from an EMBL/GenBank/DDBJ whole genome shotgun (WGS) entry which is preliminary data.</text>
</comment>
<evidence type="ECO:0000313" key="4">
    <source>
        <dbReference type="Proteomes" id="UP000583164"/>
    </source>
</evidence>
<gene>
    <name evidence="3" type="ORF">RHAINO_R15238</name>
</gene>
<feature type="non-terminal residue" evidence="3">
    <location>
        <position position="1"/>
    </location>
</feature>
<dbReference type="EMBL" id="VWZS01008222">
    <property type="protein sequence ID" value="NXH61931.1"/>
    <property type="molecule type" value="Genomic_DNA"/>
</dbReference>
<proteinExistence type="inferred from homology"/>
<evidence type="ECO:0000256" key="2">
    <source>
        <dbReference type="SAM" id="MobiDB-lite"/>
    </source>
</evidence>
<reference evidence="3 4" key="1">
    <citation type="submission" date="2019-09" db="EMBL/GenBank/DDBJ databases">
        <title>Bird 10,000 Genomes (B10K) Project - Family phase.</title>
        <authorList>
            <person name="Zhang G."/>
        </authorList>
    </citation>
    <scope>NUCLEOTIDE SEQUENCE [LARGE SCALE GENOMIC DNA]</scope>
    <source>
        <strain evidence="3">B10K-DU-001-29</strain>
        <tissue evidence="3">Muscle</tissue>
    </source>
</reference>
<dbReference type="OrthoDB" id="10033037at2759"/>
<organism evidence="3 4">
    <name type="scientific">Rhabdornis inornatus</name>
    <dbReference type="NCBI Taxonomy" id="237438"/>
    <lineage>
        <taxon>Eukaryota</taxon>
        <taxon>Metazoa</taxon>
        <taxon>Chordata</taxon>
        <taxon>Craniata</taxon>
        <taxon>Vertebrata</taxon>
        <taxon>Euteleostomi</taxon>
        <taxon>Archelosauria</taxon>
        <taxon>Archosauria</taxon>
        <taxon>Dinosauria</taxon>
        <taxon>Saurischia</taxon>
        <taxon>Theropoda</taxon>
        <taxon>Coelurosauria</taxon>
        <taxon>Aves</taxon>
        <taxon>Neognathae</taxon>
        <taxon>Neoaves</taxon>
        <taxon>Telluraves</taxon>
        <taxon>Australaves</taxon>
        <taxon>Passeriformes</taxon>
        <taxon>Rhabdornithidae</taxon>
        <taxon>Rhabdornis</taxon>
    </lineage>
</organism>
<accession>A0A7K9LGQ7</accession>
<protein>
    <submittedName>
        <fullName evidence="3">CB068 protein</fullName>
    </submittedName>
</protein>
<sequence length="137" mass="15636">PGWRCRPGGRLDMSHGFVRHIRRNQLARDAYDRAVRQARGRARTRLTPAPARPRRPDQQVYRPHRGGGALWGGGCCRWEPWGTGGAMGRRQAPRVTRVPQGDSAEEVTRRVCARSPLEPPLRRALCQRVQDELSKRR</sequence>
<evidence type="ECO:0000256" key="1">
    <source>
        <dbReference type="ARBA" id="ARBA00006905"/>
    </source>
</evidence>
<comment type="similarity">
    <text evidence="1">Belongs to the UPF0561 family.</text>
</comment>
<dbReference type="PANTHER" id="PTHR34256">
    <property type="entry name" value="UPF0561 PROTEIN C2ORF68"/>
    <property type="match status" value="1"/>
</dbReference>
<dbReference type="Proteomes" id="UP000583164">
    <property type="component" value="Unassembled WGS sequence"/>
</dbReference>
<keyword evidence="4" id="KW-1185">Reference proteome</keyword>
<dbReference type="AlphaFoldDB" id="A0A7K9LGQ7"/>
<dbReference type="InterPro" id="IPR018888">
    <property type="entry name" value="UPF0561"/>
</dbReference>
<feature type="region of interest" description="Disordered" evidence="2">
    <location>
        <begin position="86"/>
        <end position="109"/>
    </location>
</feature>
<dbReference type="PANTHER" id="PTHR34256:SF1">
    <property type="entry name" value="UPF0561 PROTEIN C2ORF68"/>
    <property type="match status" value="1"/>
</dbReference>
<evidence type="ECO:0000313" key="3">
    <source>
        <dbReference type="EMBL" id="NXH61931.1"/>
    </source>
</evidence>
<feature type="non-terminal residue" evidence="3">
    <location>
        <position position="137"/>
    </location>
</feature>